<dbReference type="Proteomes" id="UP001589576">
    <property type="component" value="Unassembled WGS sequence"/>
</dbReference>
<name>A0ABV5GGW4_9FLAO</name>
<gene>
    <name evidence="2" type="ORF">ACFFUU_12040</name>
</gene>
<feature type="chain" id="PRO_5045808392" evidence="1">
    <location>
        <begin position="23"/>
        <end position="146"/>
    </location>
</feature>
<proteinExistence type="predicted"/>
<dbReference type="RefSeq" id="WP_290285309.1">
    <property type="nucleotide sequence ID" value="NZ_JAUFQN010000019.1"/>
</dbReference>
<reference evidence="2 3" key="1">
    <citation type="submission" date="2024-09" db="EMBL/GenBank/DDBJ databases">
        <authorList>
            <person name="Sun Q."/>
            <person name="Mori K."/>
        </authorList>
    </citation>
    <scope>NUCLEOTIDE SEQUENCE [LARGE SCALE GENOMIC DNA]</scope>
    <source>
        <strain evidence="2 3">CECT 8460</strain>
    </source>
</reference>
<evidence type="ECO:0000313" key="3">
    <source>
        <dbReference type="Proteomes" id="UP001589576"/>
    </source>
</evidence>
<keyword evidence="3" id="KW-1185">Reference proteome</keyword>
<evidence type="ECO:0000313" key="2">
    <source>
        <dbReference type="EMBL" id="MFB9090337.1"/>
    </source>
</evidence>
<accession>A0ABV5GGW4</accession>
<dbReference type="EMBL" id="JBHMFB010000029">
    <property type="protein sequence ID" value="MFB9090337.1"/>
    <property type="molecule type" value="Genomic_DNA"/>
</dbReference>
<organism evidence="2 3">
    <name type="scientific">Flavobacterium paronense</name>
    <dbReference type="NCBI Taxonomy" id="1392775"/>
    <lineage>
        <taxon>Bacteria</taxon>
        <taxon>Pseudomonadati</taxon>
        <taxon>Bacteroidota</taxon>
        <taxon>Flavobacteriia</taxon>
        <taxon>Flavobacteriales</taxon>
        <taxon>Flavobacteriaceae</taxon>
        <taxon>Flavobacterium</taxon>
    </lineage>
</organism>
<keyword evidence="1" id="KW-0732">Signal</keyword>
<feature type="signal peptide" evidence="1">
    <location>
        <begin position="1"/>
        <end position="22"/>
    </location>
</feature>
<evidence type="ECO:0000256" key="1">
    <source>
        <dbReference type="SAM" id="SignalP"/>
    </source>
</evidence>
<comment type="caution">
    <text evidence="2">The sequence shown here is derived from an EMBL/GenBank/DDBJ whole genome shotgun (WGS) entry which is preliminary data.</text>
</comment>
<sequence>MTKLFKKIALTLLVVSLNLTYAQNKELDSLIQKIDNKEAYIVLTKTTSPRVKGTDAKRIIEIGKMASPELIKVLDSQNKGIIAHFILSEIWKNIGEEEVCCAIRNVGEIEILTINGLEIQIENNVLFSTSENLKKNQQVWKTNCHV</sequence>
<protein>
    <submittedName>
        <fullName evidence="2">Uncharacterized protein</fullName>
    </submittedName>
</protein>